<sequence>MKSSLLNKHLERSHAELTDKDPSYFQQKKPQTFGEHLVLPCIKEAVRLMLGEDDVKKLAPLSISNNIAHSRIVDMSEIVSEMKQHHWVYSVSS</sequence>
<comment type="caution">
    <text evidence="2">The sequence shown here is derived from an EMBL/GenBank/DDBJ whole genome shotgun (WGS) entry which is preliminary data.</text>
</comment>
<evidence type="ECO:0000256" key="1">
    <source>
        <dbReference type="SAM" id="MobiDB-lite"/>
    </source>
</evidence>
<gene>
    <name evidence="2" type="ORF">LOD99_11323</name>
</gene>
<reference evidence="2 3" key="1">
    <citation type="journal article" date="2023" name="BMC Biol.">
        <title>The compact genome of the sponge Oopsacas minuta (Hexactinellida) is lacking key metazoan core genes.</title>
        <authorList>
            <person name="Santini S."/>
            <person name="Schenkelaars Q."/>
            <person name="Jourda C."/>
            <person name="Duchesne M."/>
            <person name="Belahbib H."/>
            <person name="Rocher C."/>
            <person name="Selva M."/>
            <person name="Riesgo A."/>
            <person name="Vervoort M."/>
            <person name="Leys S.P."/>
            <person name="Kodjabachian L."/>
            <person name="Le Bivic A."/>
            <person name="Borchiellini C."/>
            <person name="Claverie J.M."/>
            <person name="Renard E."/>
        </authorList>
    </citation>
    <scope>NUCLEOTIDE SEQUENCE [LARGE SCALE GENOMIC DNA]</scope>
    <source>
        <strain evidence="2">SPO-2</strain>
    </source>
</reference>
<dbReference type="Proteomes" id="UP001165289">
    <property type="component" value="Unassembled WGS sequence"/>
</dbReference>
<dbReference type="EMBL" id="JAKMXF010000156">
    <property type="protein sequence ID" value="KAI6656090.1"/>
    <property type="molecule type" value="Genomic_DNA"/>
</dbReference>
<keyword evidence="3" id="KW-1185">Reference proteome</keyword>
<evidence type="ECO:0000313" key="2">
    <source>
        <dbReference type="EMBL" id="KAI6656090.1"/>
    </source>
</evidence>
<protein>
    <submittedName>
        <fullName evidence="2">SCAN domain-containing protein 3</fullName>
    </submittedName>
</protein>
<dbReference type="AlphaFoldDB" id="A0AAV7K5K5"/>
<proteinExistence type="predicted"/>
<name>A0AAV7K5K5_9METZ</name>
<accession>A0AAV7K5K5</accession>
<organism evidence="2 3">
    <name type="scientific">Oopsacas minuta</name>
    <dbReference type="NCBI Taxonomy" id="111878"/>
    <lineage>
        <taxon>Eukaryota</taxon>
        <taxon>Metazoa</taxon>
        <taxon>Porifera</taxon>
        <taxon>Hexactinellida</taxon>
        <taxon>Hexasterophora</taxon>
        <taxon>Lyssacinosida</taxon>
        <taxon>Leucopsacidae</taxon>
        <taxon>Oopsacas</taxon>
    </lineage>
</organism>
<evidence type="ECO:0000313" key="3">
    <source>
        <dbReference type="Proteomes" id="UP001165289"/>
    </source>
</evidence>
<feature type="compositionally biased region" description="Basic and acidic residues" evidence="1">
    <location>
        <begin position="8"/>
        <end position="22"/>
    </location>
</feature>
<feature type="region of interest" description="Disordered" evidence="1">
    <location>
        <begin position="1"/>
        <end position="26"/>
    </location>
</feature>